<evidence type="ECO:0000313" key="3">
    <source>
        <dbReference type="Proteomes" id="UP000830116"/>
    </source>
</evidence>
<dbReference type="RefSeq" id="WP_243536159.1">
    <property type="nucleotide sequence ID" value="NZ_CP093442.1"/>
</dbReference>
<keyword evidence="3" id="KW-1185">Reference proteome</keyword>
<keyword evidence="1" id="KW-0732">Signal</keyword>
<dbReference type="EMBL" id="CP093442">
    <property type="protein sequence ID" value="UOF00322.1"/>
    <property type="molecule type" value="Genomic_DNA"/>
</dbReference>
<dbReference type="Proteomes" id="UP000830116">
    <property type="component" value="Chromosome"/>
</dbReference>
<evidence type="ECO:0000313" key="2">
    <source>
        <dbReference type="EMBL" id="UOF00322.1"/>
    </source>
</evidence>
<reference evidence="2" key="1">
    <citation type="submission" date="2022-03" db="EMBL/GenBank/DDBJ databases">
        <title>Genome Identification and Characterization of new species Bdellovibrio reynosense LBG001 sp. nov. from a Mexico soil sample.</title>
        <authorList>
            <person name="Camilli A."/>
            <person name="Ajao Y."/>
            <person name="Guo X."/>
        </authorList>
    </citation>
    <scope>NUCLEOTIDE SEQUENCE</scope>
    <source>
        <strain evidence="2">LBG001</strain>
    </source>
</reference>
<protein>
    <submittedName>
        <fullName evidence="2">Uncharacterized protein</fullName>
    </submittedName>
</protein>
<proteinExistence type="predicted"/>
<accession>A0ABY4C5T3</accession>
<name>A0ABY4C5T3_9BACT</name>
<feature type="chain" id="PRO_5046564638" evidence="1">
    <location>
        <begin position="22"/>
        <end position="442"/>
    </location>
</feature>
<evidence type="ECO:0000256" key="1">
    <source>
        <dbReference type="SAM" id="SignalP"/>
    </source>
</evidence>
<organism evidence="2 3">
    <name type="scientific">Bdellovibrio reynosensis</name>
    <dbReference type="NCBI Taxonomy" id="2835041"/>
    <lineage>
        <taxon>Bacteria</taxon>
        <taxon>Pseudomonadati</taxon>
        <taxon>Bdellovibrionota</taxon>
        <taxon>Bdellovibrionia</taxon>
        <taxon>Bdellovibrionales</taxon>
        <taxon>Pseudobdellovibrionaceae</taxon>
        <taxon>Bdellovibrio</taxon>
    </lineage>
</organism>
<sequence>MLTKRAALGLLFLFFSFSAYAKKEVVFFGGGGEPATPGTIFDKTYQDFGLFSSQSGWSSRSYFDGGHPQSEALANTMSKGQNKPMTAFHVNNEIANLKKRIQSGDLKSGDQLMVTIATHGLPTQPPQIAHSVAATDGIIDLGQLKELRDLAEANGVQLGIVDYSCHSGVTLNLGSDKTCVVSAASHNVGYVNAGEEIGKNIKKGSNLEEAFLMGRKAPSPGAPQISTEAGRKAYAATQFLSESMRERTSIAPAMAQDAKDCYGVNSNPFKKLVSQLRDIEKNKGLYHQARIRLGLTDSEVEPIIKKLESSMQSYENARQHAQESFVSVNSIDNGNKCKNVLNYQLCGSLKQWEFGYKQLEKKAQAGSLSQKESAELKAYKEQVSSPEFQQWKTKQAEFDKKAHDIYWEADKVAQAERDVYEKLYQHFSAQEKKPNPCRNFVL</sequence>
<gene>
    <name evidence="2" type="ORF">MNR06_11490</name>
</gene>
<feature type="signal peptide" evidence="1">
    <location>
        <begin position="1"/>
        <end position="21"/>
    </location>
</feature>